<dbReference type="AlphaFoldDB" id="A0A2U1K2U2"/>
<gene>
    <name evidence="9" type="ORF">DB891_01455</name>
</gene>
<evidence type="ECO:0000256" key="4">
    <source>
        <dbReference type="ARBA" id="ARBA00022801"/>
    </source>
</evidence>
<feature type="domain" description="Peptidase S9A N-terminal" evidence="8">
    <location>
        <begin position="26"/>
        <end position="432"/>
    </location>
</feature>
<dbReference type="InterPro" id="IPR051167">
    <property type="entry name" value="Prolyl_oligopep/macrocyclase"/>
</dbReference>
<dbReference type="InterPro" id="IPR023302">
    <property type="entry name" value="Pept_S9A_N"/>
</dbReference>
<dbReference type="SUPFAM" id="SSF53474">
    <property type="entry name" value="alpha/beta-Hydrolases"/>
    <property type="match status" value="1"/>
</dbReference>
<dbReference type="Gene3D" id="2.130.10.120">
    <property type="entry name" value="Prolyl oligopeptidase, N-terminal domain"/>
    <property type="match status" value="1"/>
</dbReference>
<keyword evidence="10" id="KW-1185">Reference proteome</keyword>
<dbReference type="GO" id="GO:0005829">
    <property type="term" value="C:cytosol"/>
    <property type="evidence" value="ECO:0007669"/>
    <property type="project" value="TreeGrafter"/>
</dbReference>
<evidence type="ECO:0000259" key="8">
    <source>
        <dbReference type="Pfam" id="PF02897"/>
    </source>
</evidence>
<dbReference type="InterPro" id="IPR029058">
    <property type="entry name" value="AB_hydrolase_fold"/>
</dbReference>
<dbReference type="GO" id="GO:0070012">
    <property type="term" value="F:oligopeptidase activity"/>
    <property type="evidence" value="ECO:0007669"/>
    <property type="project" value="TreeGrafter"/>
</dbReference>
<dbReference type="EMBL" id="QCZH01000001">
    <property type="protein sequence ID" value="PWA11504.1"/>
    <property type="molecule type" value="Genomic_DNA"/>
</dbReference>
<sequence length="719" mass="80593">MKKAIIALGLLLSLNSTAQQPPKAPASPVSDNYFGTTIVDKYRNLENLKNEETLNWMKAQANYTNAVLNSIPGKQKIIDKLVELDARRAEKISSLTILENGKYFYLKTTPKDIVAKLYMKNNAKDVETLIFNPETYVANSKEVHSIGLFSANKKGNLVAINVNKNGGEMAEMIIVDVLKKEILPEKIDKIKFSPAAWLKDDKSFMYVQAISGDIHNMASQSDLNTKIHKLGTDISTDRLFFSRASALGLINADEIPLAGADIENNNLMFIPMSVNRNLKIYVADSKEIDLEKKNWKLLIDRDQEIKTYFVHNKQMYFYTSLNAKNFKLCRTSYENPDYKNAKEIIAENKNAKLESITTTKNGIFYTVNFNGLETKLYYTDFEGNNIKEIITPKKAATIGMRSRGDKYNDLWITIAGWISPSETYKYDSNKNEFKREELSTVVSYPEFENFEVKEITVKSHDGVLVPMSLIHKKGLAKDGKTPVLFYGYGSYGMSMTPSFNVQHLLWVEKGGILAIAHVRGGGELGEKWHLDGKKATKPNTWKDVIACTEYMINEGYTNATKTAIYSRSAGGIFVGRAITERPDLYAVAIPGVGSMNTVRGEKTPNGPANIAEFGTMEKESEAKALIEMDSYLNLKEGEKYPATLTTAGFNDPRIIVWQPAKFAARMLEVNTSNKPSLLKVDYEAGHFGGATKAKSYEEIADVFSFALWQVGHPEFQPLN</sequence>
<keyword evidence="4" id="KW-0378">Hydrolase</keyword>
<dbReference type="PRINTS" id="PR00862">
    <property type="entry name" value="PROLIGOPTASE"/>
</dbReference>
<evidence type="ECO:0000256" key="5">
    <source>
        <dbReference type="ARBA" id="ARBA00022825"/>
    </source>
</evidence>
<organism evidence="9 10">
    <name type="scientific">Flavobacterium laiguense</name>
    <dbReference type="NCBI Taxonomy" id="2169409"/>
    <lineage>
        <taxon>Bacteria</taxon>
        <taxon>Pseudomonadati</taxon>
        <taxon>Bacteroidota</taxon>
        <taxon>Flavobacteriia</taxon>
        <taxon>Flavobacteriales</taxon>
        <taxon>Flavobacteriaceae</taxon>
        <taxon>Flavobacterium</taxon>
    </lineage>
</organism>
<proteinExistence type="predicted"/>
<dbReference type="GO" id="GO:0006508">
    <property type="term" value="P:proteolysis"/>
    <property type="evidence" value="ECO:0007669"/>
    <property type="project" value="UniProtKB-KW"/>
</dbReference>
<feature type="signal peptide" evidence="6">
    <location>
        <begin position="1"/>
        <end position="18"/>
    </location>
</feature>
<feature type="domain" description="Peptidase S9 prolyl oligopeptidase catalytic" evidence="7">
    <location>
        <begin position="498"/>
        <end position="711"/>
    </location>
</feature>
<dbReference type="OrthoDB" id="9801421at2"/>
<accession>A0A2U1K2U2</accession>
<dbReference type="Pfam" id="PF02897">
    <property type="entry name" value="Peptidase_S9_N"/>
    <property type="match status" value="1"/>
</dbReference>
<evidence type="ECO:0000256" key="3">
    <source>
        <dbReference type="ARBA" id="ARBA00022670"/>
    </source>
</evidence>
<dbReference type="RefSeq" id="WP_116759848.1">
    <property type="nucleotide sequence ID" value="NZ_QCZH01000001.1"/>
</dbReference>
<dbReference type="SUPFAM" id="SSF50993">
    <property type="entry name" value="Peptidase/esterase 'gauge' domain"/>
    <property type="match status" value="1"/>
</dbReference>
<dbReference type="GO" id="GO:0004252">
    <property type="term" value="F:serine-type endopeptidase activity"/>
    <property type="evidence" value="ECO:0007669"/>
    <property type="project" value="UniProtKB-EC"/>
</dbReference>
<dbReference type="InterPro" id="IPR001375">
    <property type="entry name" value="Peptidase_S9_cat"/>
</dbReference>
<keyword evidence="3" id="KW-0645">Protease</keyword>
<comment type="caution">
    <text evidence="9">The sequence shown here is derived from an EMBL/GenBank/DDBJ whole genome shotgun (WGS) entry which is preliminary data.</text>
</comment>
<evidence type="ECO:0000256" key="6">
    <source>
        <dbReference type="SAM" id="SignalP"/>
    </source>
</evidence>
<feature type="chain" id="PRO_5015465162" description="prolyl oligopeptidase" evidence="6">
    <location>
        <begin position="19"/>
        <end position="719"/>
    </location>
</feature>
<evidence type="ECO:0000313" key="10">
    <source>
        <dbReference type="Proteomes" id="UP000245618"/>
    </source>
</evidence>
<protein>
    <recommendedName>
        <fullName evidence="2">prolyl oligopeptidase</fullName>
        <ecNumber evidence="2">3.4.21.26</ecNumber>
    </recommendedName>
</protein>
<dbReference type="PANTHER" id="PTHR42881">
    <property type="entry name" value="PROLYL ENDOPEPTIDASE"/>
    <property type="match status" value="1"/>
</dbReference>
<keyword evidence="6" id="KW-0732">Signal</keyword>
<dbReference type="Gene3D" id="3.40.50.1820">
    <property type="entry name" value="alpha/beta hydrolase"/>
    <property type="match status" value="1"/>
</dbReference>
<dbReference type="Proteomes" id="UP000245618">
    <property type="component" value="Unassembled WGS sequence"/>
</dbReference>
<evidence type="ECO:0000256" key="1">
    <source>
        <dbReference type="ARBA" id="ARBA00001070"/>
    </source>
</evidence>
<reference evidence="9 10" key="1">
    <citation type="submission" date="2018-04" db="EMBL/GenBank/DDBJ databases">
        <title>Flavobacterium sp. nov., isolated from glacier ice.</title>
        <authorList>
            <person name="Liu Q."/>
            <person name="Xin Y.-H."/>
        </authorList>
    </citation>
    <scope>NUCLEOTIDE SEQUENCE [LARGE SCALE GENOMIC DNA]</scope>
    <source>
        <strain evidence="9 10">LB2P30</strain>
    </source>
</reference>
<dbReference type="EC" id="3.4.21.26" evidence="2"/>
<evidence type="ECO:0000313" key="9">
    <source>
        <dbReference type="EMBL" id="PWA11504.1"/>
    </source>
</evidence>
<dbReference type="Pfam" id="PF00326">
    <property type="entry name" value="Peptidase_S9"/>
    <property type="match status" value="1"/>
</dbReference>
<dbReference type="PANTHER" id="PTHR42881:SF2">
    <property type="entry name" value="PROLYL ENDOPEPTIDASE"/>
    <property type="match status" value="1"/>
</dbReference>
<keyword evidence="5" id="KW-0720">Serine protease</keyword>
<evidence type="ECO:0000256" key="2">
    <source>
        <dbReference type="ARBA" id="ARBA00011897"/>
    </source>
</evidence>
<name>A0A2U1K2U2_9FLAO</name>
<comment type="catalytic activity">
    <reaction evidence="1">
        <text>Hydrolysis of Pro-|-Xaa &gt;&gt; Ala-|-Xaa in oligopeptides.</text>
        <dbReference type="EC" id="3.4.21.26"/>
    </reaction>
</comment>
<dbReference type="InterPro" id="IPR002470">
    <property type="entry name" value="Peptidase_S9A"/>
</dbReference>
<evidence type="ECO:0000259" key="7">
    <source>
        <dbReference type="Pfam" id="PF00326"/>
    </source>
</evidence>